<sequence>MALSGEDRKRAKELARELVKITGGRFKSDGKSKTFAEIEDEAIEVGDLITSLAINESAEQAPDDAPTPCRCPECGAVPRQRSDDDDEPVILQTDRGDVDFVTEGYYCRRCRRSFFPSAR</sequence>
<dbReference type="RefSeq" id="WP_146460958.1">
    <property type="nucleotide sequence ID" value="NZ_SJPW01000007.1"/>
</dbReference>
<comment type="caution">
    <text evidence="1">The sequence shown here is derived from an EMBL/GenBank/DDBJ whole genome shotgun (WGS) entry which is preliminary data.</text>
</comment>
<dbReference type="Proteomes" id="UP000318288">
    <property type="component" value="Unassembled WGS sequence"/>
</dbReference>
<dbReference type="EMBL" id="SJPW01000007">
    <property type="protein sequence ID" value="TWU47273.1"/>
    <property type="molecule type" value="Genomic_DNA"/>
</dbReference>
<dbReference type="OrthoDB" id="281311at2"/>
<keyword evidence="2" id="KW-1185">Reference proteome</keyword>
<accession>A0A5C6EBV8</accession>
<organism evidence="1 2">
    <name type="scientific">Rubripirellula tenax</name>
    <dbReference type="NCBI Taxonomy" id="2528015"/>
    <lineage>
        <taxon>Bacteria</taxon>
        <taxon>Pseudomonadati</taxon>
        <taxon>Planctomycetota</taxon>
        <taxon>Planctomycetia</taxon>
        <taxon>Pirellulales</taxon>
        <taxon>Pirellulaceae</taxon>
        <taxon>Rubripirellula</taxon>
    </lineage>
</organism>
<evidence type="ECO:0000313" key="1">
    <source>
        <dbReference type="EMBL" id="TWU47273.1"/>
    </source>
</evidence>
<name>A0A5C6EBV8_9BACT</name>
<reference evidence="1 2" key="1">
    <citation type="submission" date="2019-02" db="EMBL/GenBank/DDBJ databases">
        <title>Deep-cultivation of Planctomycetes and their phenomic and genomic characterization uncovers novel biology.</title>
        <authorList>
            <person name="Wiegand S."/>
            <person name="Jogler M."/>
            <person name="Boedeker C."/>
            <person name="Pinto D."/>
            <person name="Vollmers J."/>
            <person name="Rivas-Marin E."/>
            <person name="Kohn T."/>
            <person name="Peeters S.H."/>
            <person name="Heuer A."/>
            <person name="Rast P."/>
            <person name="Oberbeckmann S."/>
            <person name="Bunk B."/>
            <person name="Jeske O."/>
            <person name="Meyerdierks A."/>
            <person name="Storesund J.E."/>
            <person name="Kallscheuer N."/>
            <person name="Luecker S."/>
            <person name="Lage O.M."/>
            <person name="Pohl T."/>
            <person name="Merkel B.J."/>
            <person name="Hornburger P."/>
            <person name="Mueller R.-W."/>
            <person name="Bruemmer F."/>
            <person name="Labrenz M."/>
            <person name="Spormann A.M."/>
            <person name="Op Den Camp H."/>
            <person name="Overmann J."/>
            <person name="Amann R."/>
            <person name="Jetten M.S.M."/>
            <person name="Mascher T."/>
            <person name="Medema M.H."/>
            <person name="Devos D.P."/>
            <person name="Kaster A.-K."/>
            <person name="Ovreas L."/>
            <person name="Rohde M."/>
            <person name="Galperin M.Y."/>
            <person name="Jogler C."/>
        </authorList>
    </citation>
    <scope>NUCLEOTIDE SEQUENCE [LARGE SCALE GENOMIC DNA]</scope>
    <source>
        <strain evidence="1 2">Poly51</strain>
    </source>
</reference>
<evidence type="ECO:0000313" key="2">
    <source>
        <dbReference type="Proteomes" id="UP000318288"/>
    </source>
</evidence>
<dbReference type="AlphaFoldDB" id="A0A5C6EBV8"/>
<gene>
    <name evidence="1" type="ORF">Poly51_50720</name>
</gene>
<proteinExistence type="predicted"/>
<protein>
    <submittedName>
        <fullName evidence="1">Uncharacterized protein</fullName>
    </submittedName>
</protein>